<keyword evidence="3" id="KW-1185">Reference proteome</keyword>
<evidence type="ECO:0000313" key="3">
    <source>
        <dbReference type="Proteomes" id="UP000541558"/>
    </source>
</evidence>
<feature type="region of interest" description="Disordered" evidence="1">
    <location>
        <begin position="1"/>
        <end position="83"/>
    </location>
</feature>
<dbReference type="Proteomes" id="UP000541558">
    <property type="component" value="Unassembled WGS sequence"/>
</dbReference>
<evidence type="ECO:0000313" key="2">
    <source>
        <dbReference type="EMBL" id="KAF5314637.1"/>
    </source>
</evidence>
<gene>
    <name evidence="2" type="ORF">D9611_007100</name>
</gene>
<sequence>MNTAHRAYGSIRELPTGHPLGYTPPPGCLLPPHLAGAHPTGDSAHSTLHPPPPARYVPGRTTNMSYAQALASQNPPRPSAAKS</sequence>
<evidence type="ECO:0000256" key="1">
    <source>
        <dbReference type="SAM" id="MobiDB-lite"/>
    </source>
</evidence>
<accession>A0A8H5EW80</accession>
<comment type="caution">
    <text evidence="2">The sequence shown here is derived from an EMBL/GenBank/DDBJ whole genome shotgun (WGS) entry which is preliminary data.</text>
</comment>
<organism evidence="2 3">
    <name type="scientific">Ephemerocybe angulata</name>
    <dbReference type="NCBI Taxonomy" id="980116"/>
    <lineage>
        <taxon>Eukaryota</taxon>
        <taxon>Fungi</taxon>
        <taxon>Dikarya</taxon>
        <taxon>Basidiomycota</taxon>
        <taxon>Agaricomycotina</taxon>
        <taxon>Agaricomycetes</taxon>
        <taxon>Agaricomycetidae</taxon>
        <taxon>Agaricales</taxon>
        <taxon>Agaricineae</taxon>
        <taxon>Psathyrellaceae</taxon>
        <taxon>Ephemerocybe</taxon>
    </lineage>
</organism>
<proteinExistence type="predicted"/>
<protein>
    <submittedName>
        <fullName evidence="2">Uncharacterized protein</fullName>
    </submittedName>
</protein>
<name>A0A8H5EW80_9AGAR</name>
<dbReference type="AlphaFoldDB" id="A0A8H5EW80"/>
<dbReference type="EMBL" id="JAACJK010000221">
    <property type="protein sequence ID" value="KAF5314637.1"/>
    <property type="molecule type" value="Genomic_DNA"/>
</dbReference>
<feature type="compositionally biased region" description="Polar residues" evidence="1">
    <location>
        <begin position="60"/>
        <end position="74"/>
    </location>
</feature>
<reference evidence="2 3" key="1">
    <citation type="journal article" date="2020" name="ISME J.">
        <title>Uncovering the hidden diversity of litter-decomposition mechanisms in mushroom-forming fungi.</title>
        <authorList>
            <person name="Floudas D."/>
            <person name="Bentzer J."/>
            <person name="Ahren D."/>
            <person name="Johansson T."/>
            <person name="Persson P."/>
            <person name="Tunlid A."/>
        </authorList>
    </citation>
    <scope>NUCLEOTIDE SEQUENCE [LARGE SCALE GENOMIC DNA]</scope>
    <source>
        <strain evidence="2 3">CBS 175.51</strain>
    </source>
</reference>